<dbReference type="Gene3D" id="3.80.10.10">
    <property type="entry name" value="Ribonuclease Inhibitor"/>
    <property type="match status" value="1"/>
</dbReference>
<dbReference type="Pfam" id="PF12937">
    <property type="entry name" value="F-box-like"/>
    <property type="match status" value="1"/>
</dbReference>
<dbReference type="InterPro" id="IPR036047">
    <property type="entry name" value="F-box-like_dom_sf"/>
</dbReference>
<proteinExistence type="predicted"/>
<dbReference type="SUPFAM" id="SSF81383">
    <property type="entry name" value="F-box domain"/>
    <property type="match status" value="1"/>
</dbReference>
<accession>J0D7V9</accession>
<organism evidence="2 3">
    <name type="scientific">Auricularia subglabra (strain TFB-10046 / SS5)</name>
    <name type="common">White-rot fungus</name>
    <name type="synonym">Auricularia delicata (strain TFB10046)</name>
    <dbReference type="NCBI Taxonomy" id="717982"/>
    <lineage>
        <taxon>Eukaryota</taxon>
        <taxon>Fungi</taxon>
        <taxon>Dikarya</taxon>
        <taxon>Basidiomycota</taxon>
        <taxon>Agaricomycotina</taxon>
        <taxon>Agaricomycetes</taxon>
        <taxon>Auriculariales</taxon>
        <taxon>Auriculariaceae</taxon>
        <taxon>Auricularia</taxon>
    </lineage>
</organism>
<dbReference type="EMBL" id="JH687900">
    <property type="protein sequence ID" value="EJD35192.1"/>
    <property type="molecule type" value="Genomic_DNA"/>
</dbReference>
<dbReference type="InterPro" id="IPR032675">
    <property type="entry name" value="LRR_dom_sf"/>
</dbReference>
<name>J0D7V9_AURST</name>
<sequence length="494" mass="55402">MSLSIGSTVQSSEKTSNTLLQADRERGLAQALPEDLVICVAGFLKWRELLHTAHVCRFWRDTVMQCPPLWASLDLYDIHRRALRVLPELLPLSGHSLLTLRIFFVNDDTSNNIAVLCQQLIPHVHRLRALTLRSRRRSSYVSLFALLHREAPALYHLDVSHDRSEYVAFESALVLPRGACASAPKLSSINWGGHALPIVPHRLFAVTSLSLQAPSPAIKTQIFTLFPCVKCLRLDDFSSSQGFSKLPADHPLDRMELRVRPIEKLPYALNWPHLISLGFGRLALLHLREYSASLVINVGLDPDWELQSVTIDYDDFVDASFIRRDSRSECRMSAMRPSRGTTWSMRRLMVETDWLRGLVSLTLSLALSVHQKRPSLLLPRGCLPALREFSLICGTQRLIGDGHVETWGSLFDADIMDECGVLEAPHLRVVRLLARPGDDAIVSPSALARFISDHVRVQGGRVPLLKISLSLRFADDAVGMAALREAVIANEHWL</sequence>
<evidence type="ECO:0000313" key="3">
    <source>
        <dbReference type="Proteomes" id="UP000006514"/>
    </source>
</evidence>
<keyword evidence="3" id="KW-1185">Reference proteome</keyword>
<dbReference type="Proteomes" id="UP000006514">
    <property type="component" value="Unassembled WGS sequence"/>
</dbReference>
<dbReference type="KEGG" id="adl:AURDEDRAFT_175723"/>
<evidence type="ECO:0000313" key="2">
    <source>
        <dbReference type="EMBL" id="EJD35192.1"/>
    </source>
</evidence>
<feature type="domain" description="F-box" evidence="1">
    <location>
        <begin position="32"/>
        <end position="72"/>
    </location>
</feature>
<dbReference type="InterPro" id="IPR001810">
    <property type="entry name" value="F-box_dom"/>
</dbReference>
<reference evidence="3" key="1">
    <citation type="journal article" date="2012" name="Science">
        <title>The Paleozoic origin of enzymatic lignin decomposition reconstructed from 31 fungal genomes.</title>
        <authorList>
            <person name="Floudas D."/>
            <person name="Binder M."/>
            <person name="Riley R."/>
            <person name="Barry K."/>
            <person name="Blanchette R.A."/>
            <person name="Henrissat B."/>
            <person name="Martinez A.T."/>
            <person name="Otillar R."/>
            <person name="Spatafora J.W."/>
            <person name="Yadav J.S."/>
            <person name="Aerts A."/>
            <person name="Benoit I."/>
            <person name="Boyd A."/>
            <person name="Carlson A."/>
            <person name="Copeland A."/>
            <person name="Coutinho P.M."/>
            <person name="de Vries R.P."/>
            <person name="Ferreira P."/>
            <person name="Findley K."/>
            <person name="Foster B."/>
            <person name="Gaskell J."/>
            <person name="Glotzer D."/>
            <person name="Gorecki P."/>
            <person name="Heitman J."/>
            <person name="Hesse C."/>
            <person name="Hori C."/>
            <person name="Igarashi K."/>
            <person name="Jurgens J.A."/>
            <person name="Kallen N."/>
            <person name="Kersten P."/>
            <person name="Kohler A."/>
            <person name="Kuees U."/>
            <person name="Kumar T.K.A."/>
            <person name="Kuo A."/>
            <person name="LaButti K."/>
            <person name="Larrondo L.F."/>
            <person name="Lindquist E."/>
            <person name="Ling A."/>
            <person name="Lombard V."/>
            <person name="Lucas S."/>
            <person name="Lundell T."/>
            <person name="Martin R."/>
            <person name="McLaughlin D.J."/>
            <person name="Morgenstern I."/>
            <person name="Morin E."/>
            <person name="Murat C."/>
            <person name="Nagy L.G."/>
            <person name="Nolan M."/>
            <person name="Ohm R.A."/>
            <person name="Patyshakuliyeva A."/>
            <person name="Rokas A."/>
            <person name="Ruiz-Duenas F.J."/>
            <person name="Sabat G."/>
            <person name="Salamov A."/>
            <person name="Samejima M."/>
            <person name="Schmutz J."/>
            <person name="Slot J.C."/>
            <person name="St John F."/>
            <person name="Stenlid J."/>
            <person name="Sun H."/>
            <person name="Sun S."/>
            <person name="Syed K."/>
            <person name="Tsang A."/>
            <person name="Wiebenga A."/>
            <person name="Young D."/>
            <person name="Pisabarro A."/>
            <person name="Eastwood D.C."/>
            <person name="Martin F."/>
            <person name="Cullen D."/>
            <person name="Grigoriev I.V."/>
            <person name="Hibbett D.S."/>
        </authorList>
    </citation>
    <scope>NUCLEOTIDE SEQUENCE [LARGE SCALE GENOMIC DNA]</scope>
    <source>
        <strain evidence="3">TFB10046</strain>
    </source>
</reference>
<dbReference type="AlphaFoldDB" id="J0D7V9"/>
<gene>
    <name evidence="2" type="ORF">AURDEDRAFT_175723</name>
</gene>
<evidence type="ECO:0000259" key="1">
    <source>
        <dbReference type="SMART" id="SM00256"/>
    </source>
</evidence>
<dbReference type="InParanoid" id="J0D7V9"/>
<protein>
    <recommendedName>
        <fullName evidence="1">F-box domain-containing protein</fullName>
    </recommendedName>
</protein>
<dbReference type="SMART" id="SM00256">
    <property type="entry name" value="FBOX"/>
    <property type="match status" value="1"/>
</dbReference>